<dbReference type="InterPro" id="IPR012674">
    <property type="entry name" value="Calycin"/>
</dbReference>
<sequence length="146" mass="16590">MKNGIKVNVHLKTTITVNGEEEVHVFDVPGQVVKMAETLYLRYEEQYELETGESLKIPVTVKFEENGVVHLTRAAEQRVKMSFDLTKSQSTNYRTPYGMMLIDVVTIKAHLVLQDKPIAGEAIIDYQLKAGTEKLGDYQLDLRFAE</sequence>
<dbReference type="Gene3D" id="2.40.128.20">
    <property type="match status" value="1"/>
</dbReference>
<evidence type="ECO:0000313" key="2">
    <source>
        <dbReference type="Proteomes" id="UP001179647"/>
    </source>
</evidence>
<reference evidence="1" key="1">
    <citation type="submission" date="2022-10" db="EMBL/GenBank/DDBJ databases">
        <title>Vagococcus sp. isolated from poultry meat.</title>
        <authorList>
            <person name="Johansson P."/>
            <person name="Bjorkroth J."/>
        </authorList>
    </citation>
    <scope>NUCLEOTIDE SEQUENCE</scope>
    <source>
        <strain evidence="1">STAA11</strain>
    </source>
</reference>
<organism evidence="1 2">
    <name type="scientific">Vagococcus intermedius</name>
    <dbReference type="NCBI Taxonomy" id="2991418"/>
    <lineage>
        <taxon>Bacteria</taxon>
        <taxon>Bacillati</taxon>
        <taxon>Bacillota</taxon>
        <taxon>Bacilli</taxon>
        <taxon>Lactobacillales</taxon>
        <taxon>Enterococcaceae</taxon>
        <taxon>Vagococcus</taxon>
    </lineage>
</organism>
<keyword evidence="2" id="KW-1185">Reference proteome</keyword>
<dbReference type="InterPro" id="IPR015231">
    <property type="entry name" value="DUF1934"/>
</dbReference>
<dbReference type="EMBL" id="CP110232">
    <property type="protein sequence ID" value="WEG72942.1"/>
    <property type="molecule type" value="Genomic_DNA"/>
</dbReference>
<gene>
    <name evidence="1" type="ORF">OL234_08170</name>
</gene>
<accession>A0AAF0CU73</accession>
<dbReference type="SUPFAM" id="SSF50814">
    <property type="entry name" value="Lipocalins"/>
    <property type="match status" value="1"/>
</dbReference>
<dbReference type="AlphaFoldDB" id="A0AAF0CU73"/>
<proteinExistence type="predicted"/>
<dbReference type="Proteomes" id="UP001179647">
    <property type="component" value="Chromosome"/>
</dbReference>
<dbReference type="KEGG" id="vie:OL234_08170"/>
<evidence type="ECO:0000313" key="1">
    <source>
        <dbReference type="EMBL" id="WEG72942.1"/>
    </source>
</evidence>
<name>A0AAF0CU73_9ENTE</name>
<protein>
    <submittedName>
        <fullName evidence="1">DUF1934 domain-containing protein</fullName>
    </submittedName>
</protein>
<dbReference type="Pfam" id="PF09148">
    <property type="entry name" value="DUF1934"/>
    <property type="match status" value="1"/>
</dbReference>
<dbReference type="RefSeq" id="WP_275468745.1">
    <property type="nucleotide sequence ID" value="NZ_CP110232.1"/>
</dbReference>